<evidence type="ECO:0000313" key="2">
    <source>
        <dbReference type="EMBL" id="VDI10357.1"/>
    </source>
</evidence>
<feature type="compositionally biased region" description="Low complexity" evidence="1">
    <location>
        <begin position="250"/>
        <end position="274"/>
    </location>
</feature>
<evidence type="ECO:0000313" key="3">
    <source>
        <dbReference type="Proteomes" id="UP000596742"/>
    </source>
</evidence>
<proteinExistence type="predicted"/>
<keyword evidence="3" id="KW-1185">Reference proteome</keyword>
<accession>A0A8B6CTP8</accession>
<feature type="region of interest" description="Disordered" evidence="1">
    <location>
        <begin position="250"/>
        <end position="292"/>
    </location>
</feature>
<organism evidence="2 3">
    <name type="scientific">Mytilus galloprovincialis</name>
    <name type="common">Mediterranean mussel</name>
    <dbReference type="NCBI Taxonomy" id="29158"/>
    <lineage>
        <taxon>Eukaryota</taxon>
        <taxon>Metazoa</taxon>
        <taxon>Spiralia</taxon>
        <taxon>Lophotrochozoa</taxon>
        <taxon>Mollusca</taxon>
        <taxon>Bivalvia</taxon>
        <taxon>Autobranchia</taxon>
        <taxon>Pteriomorphia</taxon>
        <taxon>Mytilida</taxon>
        <taxon>Mytiloidea</taxon>
        <taxon>Mytilidae</taxon>
        <taxon>Mytilinae</taxon>
        <taxon>Mytilus</taxon>
    </lineage>
</organism>
<sequence length="292" mass="32644">MKTSIEQGDNICNRYESLSTNRNPAEHMYELDSIPISHYQSLKQQEKFDEHTYESTEHALPMLNPSSQDITMATLQNFNTQSDRGDQPPKCDLRCKCCAVQMAFGLVCACNLTKESVGTQTDILVLNMTTEDYFKPKTTAFKLLQNQITSVLHTTKLSSTSDKTFEDSVSEVINFINDLPDTPRTREKVRTRFRKRMYNQKGYEKTKELAIATGGSVRKLQWKKAREAVIPPKQARASFKQRNISIVSSATTSPISSPAVSPVSTPSNSPQTSPTQPPMISPALSVSSHTPD</sequence>
<dbReference type="Proteomes" id="UP000596742">
    <property type="component" value="Unassembled WGS sequence"/>
</dbReference>
<evidence type="ECO:0000256" key="1">
    <source>
        <dbReference type="SAM" id="MobiDB-lite"/>
    </source>
</evidence>
<comment type="caution">
    <text evidence="2">The sequence shown here is derived from an EMBL/GenBank/DDBJ whole genome shotgun (WGS) entry which is preliminary data.</text>
</comment>
<name>A0A8B6CTP8_MYTGA</name>
<gene>
    <name evidence="2" type="ORF">MGAL_10B004990</name>
</gene>
<reference evidence="2" key="1">
    <citation type="submission" date="2018-11" db="EMBL/GenBank/DDBJ databases">
        <authorList>
            <person name="Alioto T."/>
            <person name="Alioto T."/>
        </authorList>
    </citation>
    <scope>NUCLEOTIDE SEQUENCE</scope>
</reference>
<dbReference type="AlphaFoldDB" id="A0A8B6CTP8"/>
<dbReference type="OrthoDB" id="6188861at2759"/>
<protein>
    <submittedName>
        <fullName evidence="2">Uncharacterized protein</fullName>
    </submittedName>
</protein>
<dbReference type="EMBL" id="UYJE01002402">
    <property type="protein sequence ID" value="VDI10357.1"/>
    <property type="molecule type" value="Genomic_DNA"/>
</dbReference>